<evidence type="ECO:0000313" key="3">
    <source>
        <dbReference type="RefSeq" id="XP_034272766.1"/>
    </source>
</evidence>
<dbReference type="KEGG" id="pgut:117665222"/>
<feature type="compositionally biased region" description="Basic and acidic residues" evidence="1">
    <location>
        <begin position="235"/>
        <end position="253"/>
    </location>
</feature>
<evidence type="ECO:0000313" key="2">
    <source>
        <dbReference type="Proteomes" id="UP001652622"/>
    </source>
</evidence>
<keyword evidence="2" id="KW-1185">Reference proteome</keyword>
<reference evidence="3 4" key="1">
    <citation type="submission" date="2025-04" db="UniProtKB">
        <authorList>
            <consortium name="RefSeq"/>
        </authorList>
    </citation>
    <scope>IDENTIFICATION</scope>
    <source>
        <tissue evidence="3 4">Blood</tissue>
    </source>
</reference>
<feature type="compositionally biased region" description="Basic and acidic residues" evidence="1">
    <location>
        <begin position="1"/>
        <end position="12"/>
    </location>
</feature>
<dbReference type="CTD" id="4046"/>
<dbReference type="Proteomes" id="UP001652622">
    <property type="component" value="Unplaced"/>
</dbReference>
<feature type="region of interest" description="Disordered" evidence="1">
    <location>
        <begin position="1"/>
        <end position="147"/>
    </location>
</feature>
<dbReference type="InterPro" id="IPR002211">
    <property type="entry name" value="Lymphspecific"/>
</dbReference>
<organism evidence="2 3">
    <name type="scientific">Pantherophis guttatus</name>
    <name type="common">Corn snake</name>
    <name type="synonym">Elaphe guttata</name>
    <dbReference type="NCBI Taxonomy" id="94885"/>
    <lineage>
        <taxon>Eukaryota</taxon>
        <taxon>Metazoa</taxon>
        <taxon>Chordata</taxon>
        <taxon>Craniata</taxon>
        <taxon>Vertebrata</taxon>
        <taxon>Euteleostomi</taxon>
        <taxon>Lepidosauria</taxon>
        <taxon>Squamata</taxon>
        <taxon>Bifurcata</taxon>
        <taxon>Unidentata</taxon>
        <taxon>Episquamata</taxon>
        <taxon>Toxicofera</taxon>
        <taxon>Serpentes</taxon>
        <taxon>Colubroidea</taxon>
        <taxon>Colubridae</taxon>
        <taxon>Colubrinae</taxon>
        <taxon>Pantherophis</taxon>
    </lineage>
</organism>
<sequence>MADEQERLRELECEIGEQEGAEGETQRLTAQRSVEDEEEAARERRRRERERQLRSQAEEGLNSTSEVAIQESRIDGKPPGTLELEEDEGFSDWSQKLEQLKQRSGGEGVQEIHQGECREAQEAEPIQCEESPRSPRGSYEEEEVEDNNLKEAEVMLEQVNLDQESPTFIHFETGPSNFLKFVSTSTSEDQPEAELEQQQQLRETLELGEENQNAEDKLQENVIEENMPEEEEEKQEDKKRRRHEQEEVPEKRQRTPSTSSQEDECQTPLSPTLKITDRTESFNRSVQKSNSMKKTQAPLPVSKIDDKLEQYTQAIEISSKTPKPARQPSIDLPTNSAAVASTKSLWETGEVAQSSTKSTPCKDIVAGDIVNIRSLWEQKENPQTDTNSKVKIPGKKYKYVATGHGQYKRVPIEDDGVTEK</sequence>
<feature type="compositionally biased region" description="Acidic residues" evidence="1">
    <location>
        <begin position="13"/>
        <end position="22"/>
    </location>
</feature>
<accession>A0A6P9BYZ4</accession>
<dbReference type="PRINTS" id="PR01083">
    <property type="entry name" value="LYMPHSPCIFIC"/>
</dbReference>
<feature type="compositionally biased region" description="Acidic residues" evidence="1">
    <location>
        <begin position="222"/>
        <end position="234"/>
    </location>
</feature>
<dbReference type="PANTHER" id="PTHR18949:SF1">
    <property type="entry name" value="LYMPHOCYTE-SPECIFIC PROTEIN 1"/>
    <property type="match status" value="1"/>
</dbReference>
<feature type="region of interest" description="Disordered" evidence="1">
    <location>
        <begin position="180"/>
        <end position="336"/>
    </location>
</feature>
<dbReference type="RefSeq" id="XP_034272767.1">
    <property type="nucleotide sequence ID" value="XM_034416876.1"/>
</dbReference>
<feature type="compositionally biased region" description="Polar residues" evidence="1">
    <location>
        <begin position="282"/>
        <end position="294"/>
    </location>
</feature>
<protein>
    <submittedName>
        <fullName evidence="3 4">Lymphocyte-specific protein 1 isoform X1</fullName>
    </submittedName>
</protein>
<proteinExistence type="predicted"/>
<dbReference type="GO" id="GO:0003779">
    <property type="term" value="F:actin binding"/>
    <property type="evidence" value="ECO:0007669"/>
    <property type="project" value="InterPro"/>
</dbReference>
<dbReference type="OMA" id="TRIDDKM"/>
<feature type="compositionally biased region" description="Polar residues" evidence="1">
    <location>
        <begin position="310"/>
        <end position="321"/>
    </location>
</feature>
<name>A0A6P9BYZ4_PANGU</name>
<evidence type="ECO:0000313" key="4">
    <source>
        <dbReference type="RefSeq" id="XP_034272767.1"/>
    </source>
</evidence>
<dbReference type="AlphaFoldDB" id="A0A6P9BYZ4"/>
<dbReference type="OrthoDB" id="9947942at2759"/>
<dbReference type="InterPro" id="IPR006018">
    <property type="entry name" value="Caldesmon_LSP"/>
</dbReference>
<dbReference type="GeneID" id="117665222"/>
<dbReference type="GO" id="GO:0007165">
    <property type="term" value="P:signal transduction"/>
    <property type="evidence" value="ECO:0007669"/>
    <property type="project" value="InterPro"/>
</dbReference>
<dbReference type="Pfam" id="PF02029">
    <property type="entry name" value="Caldesmon"/>
    <property type="match status" value="1"/>
</dbReference>
<dbReference type="RefSeq" id="XP_034272766.1">
    <property type="nucleotide sequence ID" value="XM_034416875.1"/>
</dbReference>
<gene>
    <name evidence="3 4" type="primary">LSP1</name>
</gene>
<evidence type="ECO:0000256" key="1">
    <source>
        <dbReference type="SAM" id="MobiDB-lite"/>
    </source>
</evidence>
<dbReference type="PANTHER" id="PTHR18949">
    <property type="entry name" value="CALDESMON"/>
    <property type="match status" value="1"/>
</dbReference>